<evidence type="ECO:0000256" key="21">
    <source>
        <dbReference type="ARBA" id="ARBA00077154"/>
    </source>
</evidence>
<evidence type="ECO:0000256" key="23">
    <source>
        <dbReference type="PIRSR" id="PIRSR039102-1"/>
    </source>
</evidence>
<feature type="binding site" evidence="24">
    <location>
        <position position="263"/>
    </location>
    <ligand>
        <name>Mg(2+)</name>
        <dbReference type="ChEBI" id="CHEBI:18420"/>
        <label>1</label>
    </ligand>
</feature>
<name>L0K9K9_HALHC</name>
<dbReference type="FunFam" id="3.30.1490.20:FF:000007">
    <property type="entry name" value="D-alanine--D-alanine ligase"/>
    <property type="match status" value="1"/>
</dbReference>
<feature type="active site" evidence="23">
    <location>
        <position position="153"/>
    </location>
</feature>
<feature type="domain" description="ATP-grasp" evidence="26">
    <location>
        <begin position="104"/>
        <end position="309"/>
    </location>
</feature>
<dbReference type="GO" id="GO:0008360">
    <property type="term" value="P:regulation of cell shape"/>
    <property type="evidence" value="ECO:0007669"/>
    <property type="project" value="UniProtKB-KW"/>
</dbReference>
<evidence type="ECO:0000256" key="6">
    <source>
        <dbReference type="ARBA" id="ARBA00012216"/>
    </source>
</evidence>
<evidence type="ECO:0000256" key="14">
    <source>
        <dbReference type="ARBA" id="ARBA00022984"/>
    </source>
</evidence>
<evidence type="ECO:0000256" key="18">
    <source>
        <dbReference type="ARBA" id="ARBA00060592"/>
    </source>
</evidence>
<evidence type="ECO:0000256" key="7">
    <source>
        <dbReference type="ARBA" id="ARBA00022490"/>
    </source>
</evidence>
<dbReference type="STRING" id="748449.Halha_1765"/>
<keyword evidence="28" id="KW-1185">Reference proteome</keyword>
<keyword evidence="14 22" id="KW-0573">Peptidoglycan synthesis</keyword>
<keyword evidence="16 22" id="KW-0961">Cell wall biogenesis/degradation</keyword>
<comment type="pathway">
    <text evidence="4 22">Cell wall biogenesis; peptidoglycan biosynthesis.</text>
</comment>
<dbReference type="InterPro" id="IPR011127">
    <property type="entry name" value="Dala_Dala_lig_N"/>
</dbReference>
<evidence type="ECO:0000256" key="17">
    <source>
        <dbReference type="ARBA" id="ARBA00047614"/>
    </source>
</evidence>
<evidence type="ECO:0000256" key="10">
    <source>
        <dbReference type="ARBA" id="ARBA00022741"/>
    </source>
</evidence>
<dbReference type="EC" id="6.3.2.4" evidence="6 22"/>
<dbReference type="AlphaFoldDB" id="L0K9K9"/>
<evidence type="ECO:0000256" key="8">
    <source>
        <dbReference type="ARBA" id="ARBA00022598"/>
    </source>
</evidence>
<dbReference type="NCBIfam" id="TIGR01205">
    <property type="entry name" value="D_ala_D_alaTIGR"/>
    <property type="match status" value="1"/>
</dbReference>
<dbReference type="SUPFAM" id="SSF56059">
    <property type="entry name" value="Glutathione synthetase ATP-binding domain-like"/>
    <property type="match status" value="1"/>
</dbReference>
<dbReference type="PROSITE" id="PS00843">
    <property type="entry name" value="DALA_DALA_LIGASE_1"/>
    <property type="match status" value="1"/>
</dbReference>
<dbReference type="InterPro" id="IPR016185">
    <property type="entry name" value="PreATP-grasp_dom_sf"/>
</dbReference>
<dbReference type="GO" id="GO:0046872">
    <property type="term" value="F:metal ion binding"/>
    <property type="evidence" value="ECO:0007669"/>
    <property type="project" value="UniProtKB-KW"/>
</dbReference>
<dbReference type="InterPro" id="IPR013815">
    <property type="entry name" value="ATP_grasp_subdomain_1"/>
</dbReference>
<evidence type="ECO:0000256" key="3">
    <source>
        <dbReference type="ARBA" id="ARBA00004496"/>
    </source>
</evidence>
<dbReference type="EMBL" id="CP003359">
    <property type="protein sequence ID" value="AGB41701.1"/>
    <property type="molecule type" value="Genomic_DNA"/>
</dbReference>
<evidence type="ECO:0000256" key="16">
    <source>
        <dbReference type="ARBA" id="ARBA00023316"/>
    </source>
</evidence>
<comment type="pathway">
    <text evidence="18">Glycan biosynthesis.</text>
</comment>
<comment type="cofactor">
    <cofactor evidence="1">
        <name>Mn(2+)</name>
        <dbReference type="ChEBI" id="CHEBI:29035"/>
    </cofactor>
</comment>
<evidence type="ECO:0000256" key="11">
    <source>
        <dbReference type="ARBA" id="ARBA00022840"/>
    </source>
</evidence>
<comment type="catalytic activity">
    <reaction evidence="17 22">
        <text>2 D-alanine + ATP = D-alanyl-D-alanine + ADP + phosphate + H(+)</text>
        <dbReference type="Rhea" id="RHEA:11224"/>
        <dbReference type="ChEBI" id="CHEBI:15378"/>
        <dbReference type="ChEBI" id="CHEBI:30616"/>
        <dbReference type="ChEBI" id="CHEBI:43474"/>
        <dbReference type="ChEBI" id="CHEBI:57416"/>
        <dbReference type="ChEBI" id="CHEBI:57822"/>
        <dbReference type="ChEBI" id="CHEBI:456216"/>
        <dbReference type="EC" id="6.3.2.4"/>
    </reaction>
</comment>
<feature type="active site" evidence="23">
    <location>
        <position position="17"/>
    </location>
</feature>
<evidence type="ECO:0000256" key="1">
    <source>
        <dbReference type="ARBA" id="ARBA00001936"/>
    </source>
</evidence>
<dbReference type="FunFam" id="3.30.470.20:FF:000008">
    <property type="entry name" value="D-alanine--D-alanine ligase"/>
    <property type="match status" value="1"/>
</dbReference>
<dbReference type="SUPFAM" id="SSF52440">
    <property type="entry name" value="PreATP-grasp domain"/>
    <property type="match status" value="1"/>
</dbReference>
<dbReference type="NCBIfam" id="NF002378">
    <property type="entry name" value="PRK01372.1"/>
    <property type="match status" value="1"/>
</dbReference>
<keyword evidence="15 24" id="KW-0464">Manganese</keyword>
<dbReference type="Gene3D" id="3.40.50.20">
    <property type="match status" value="1"/>
</dbReference>
<evidence type="ECO:0000256" key="22">
    <source>
        <dbReference type="HAMAP-Rule" id="MF_00047"/>
    </source>
</evidence>
<keyword evidence="12 24" id="KW-0460">Magnesium</keyword>
<dbReference type="InterPro" id="IPR011095">
    <property type="entry name" value="Dala_Dala_lig_C"/>
</dbReference>
<dbReference type="InterPro" id="IPR000291">
    <property type="entry name" value="D-Ala_lig_Van_CS"/>
</dbReference>
<evidence type="ECO:0000313" key="28">
    <source>
        <dbReference type="Proteomes" id="UP000010880"/>
    </source>
</evidence>
<dbReference type="InterPro" id="IPR005905">
    <property type="entry name" value="D_ala_D_ala"/>
</dbReference>
<keyword evidence="13 22" id="KW-0133">Cell shape</keyword>
<dbReference type="GO" id="GO:0009252">
    <property type="term" value="P:peptidoglycan biosynthetic process"/>
    <property type="evidence" value="ECO:0007669"/>
    <property type="project" value="UniProtKB-UniRule"/>
</dbReference>
<dbReference type="HAMAP" id="MF_00047">
    <property type="entry name" value="Dala_Dala_lig"/>
    <property type="match status" value="1"/>
</dbReference>
<sequence>MLEDKTIAVIRGGKSKEREVSLKTGKAILAALKKQGFQTIDLDPANDDLYQALSAEKIDVAFIALHGRFGEDGTIQGLLELKGIPYTGSGVLASSLAMDKVTSKRLFKQIEVTTPQFISVSKKDFKEEDEQLKSDIRKELKLPVVIKPALEGSSIGLSIVEEEEKLIDSIENAFKYDREVLIEEYIPGREITVGLLGDEDPMVLPIIEIMPQEGVYDFEAKYTKGMTKFDVPANLNEQVYNQAQQLALQAHQVLKCSGVSRVDLRVTPQGKPYVLEVNTIPGMTETSLLPQAAAAIGIDFQELVVRILKLALNE</sequence>
<dbReference type="GO" id="GO:0005737">
    <property type="term" value="C:cytoplasm"/>
    <property type="evidence" value="ECO:0007669"/>
    <property type="project" value="UniProtKB-SubCell"/>
</dbReference>
<evidence type="ECO:0000256" key="15">
    <source>
        <dbReference type="ARBA" id="ARBA00023211"/>
    </source>
</evidence>
<evidence type="ECO:0000256" key="2">
    <source>
        <dbReference type="ARBA" id="ARBA00003921"/>
    </source>
</evidence>
<comment type="cofactor">
    <cofactor evidence="24">
        <name>Mg(2+)</name>
        <dbReference type="ChEBI" id="CHEBI:18420"/>
    </cofactor>
    <cofactor evidence="24">
        <name>Mn(2+)</name>
        <dbReference type="ChEBI" id="CHEBI:29035"/>
    </cofactor>
    <text evidence="24">Binds 2 magnesium or manganese ions per subunit.</text>
</comment>
<dbReference type="InterPro" id="IPR011761">
    <property type="entry name" value="ATP-grasp"/>
</dbReference>
<dbReference type="GO" id="GO:0071555">
    <property type="term" value="P:cell wall organization"/>
    <property type="evidence" value="ECO:0007669"/>
    <property type="project" value="UniProtKB-KW"/>
</dbReference>
<dbReference type="Pfam" id="PF07478">
    <property type="entry name" value="Dala_Dala_lig_C"/>
    <property type="match status" value="1"/>
</dbReference>
<dbReference type="PATRIC" id="fig|748449.3.peg.1717"/>
<comment type="similarity">
    <text evidence="5 22">Belongs to the D-alanine--D-alanine ligase family.</text>
</comment>
<dbReference type="KEGG" id="hhl:Halha_1765"/>
<evidence type="ECO:0000259" key="26">
    <source>
        <dbReference type="PROSITE" id="PS50975"/>
    </source>
</evidence>
<dbReference type="Gene3D" id="3.30.470.20">
    <property type="entry name" value="ATP-grasp fold, B domain"/>
    <property type="match status" value="1"/>
</dbReference>
<evidence type="ECO:0000256" key="20">
    <source>
        <dbReference type="ARBA" id="ARBA00076288"/>
    </source>
</evidence>
<dbReference type="NCBIfam" id="NF002528">
    <property type="entry name" value="PRK01966.1-4"/>
    <property type="match status" value="1"/>
</dbReference>
<dbReference type="PANTHER" id="PTHR23132">
    <property type="entry name" value="D-ALANINE--D-ALANINE LIGASE"/>
    <property type="match status" value="1"/>
</dbReference>
<evidence type="ECO:0000256" key="5">
    <source>
        <dbReference type="ARBA" id="ARBA00010871"/>
    </source>
</evidence>
<comment type="subcellular location">
    <subcellularLocation>
        <location evidence="3 22">Cytoplasm</location>
    </subcellularLocation>
</comment>
<feature type="binding site" evidence="24">
    <location>
        <position position="276"/>
    </location>
    <ligand>
        <name>Mg(2+)</name>
        <dbReference type="ChEBI" id="CHEBI:18420"/>
        <label>1</label>
    </ligand>
</feature>
<proteinExistence type="inferred from homology"/>
<comment type="function">
    <text evidence="2 22">Cell wall formation.</text>
</comment>
<dbReference type="Proteomes" id="UP000010880">
    <property type="component" value="Chromosome"/>
</dbReference>
<feature type="binding site" evidence="24">
    <location>
        <position position="276"/>
    </location>
    <ligand>
        <name>Mg(2+)</name>
        <dbReference type="ChEBI" id="CHEBI:18420"/>
        <label>2</label>
    </ligand>
</feature>
<keyword evidence="11 25" id="KW-0067">ATP-binding</keyword>
<dbReference type="eggNOG" id="COG1181">
    <property type="taxonomic scope" value="Bacteria"/>
</dbReference>
<reference evidence="28" key="1">
    <citation type="submission" date="2012-02" db="EMBL/GenBank/DDBJ databases">
        <title>The complete genome of Halobacteroides halobius DSM 5150.</title>
        <authorList>
            <person name="Lucas S."/>
            <person name="Copeland A."/>
            <person name="Lapidus A."/>
            <person name="Glavina del Rio T."/>
            <person name="Dalin E."/>
            <person name="Tice H."/>
            <person name="Bruce D."/>
            <person name="Goodwin L."/>
            <person name="Pitluck S."/>
            <person name="Peters L."/>
            <person name="Mikhailova N."/>
            <person name="Gu W."/>
            <person name="Kyrpides N."/>
            <person name="Mavromatis K."/>
            <person name="Ivanova N."/>
            <person name="Brettin T."/>
            <person name="Detter J.C."/>
            <person name="Han C."/>
            <person name="Larimer F."/>
            <person name="Land M."/>
            <person name="Hauser L."/>
            <person name="Markowitz V."/>
            <person name="Cheng J.-F."/>
            <person name="Hugenholtz P."/>
            <person name="Woyke T."/>
            <person name="Wu D."/>
            <person name="Tindall B."/>
            <person name="Pomrenke H."/>
            <person name="Brambilla E."/>
            <person name="Klenk H.-P."/>
            <person name="Eisen J.A."/>
        </authorList>
    </citation>
    <scope>NUCLEOTIDE SEQUENCE [LARGE SCALE GENOMIC DNA]</scope>
    <source>
        <strain evidence="28">ATCC 35273 / DSM 5150 / MD-1</strain>
    </source>
</reference>
<accession>L0K9K9</accession>
<dbReference type="PIRSF" id="PIRSF039102">
    <property type="entry name" value="Ddl/VanB"/>
    <property type="match status" value="1"/>
</dbReference>
<dbReference type="Gene3D" id="3.30.1490.20">
    <property type="entry name" value="ATP-grasp fold, A domain"/>
    <property type="match status" value="1"/>
</dbReference>
<keyword evidence="10 25" id="KW-0547">Nucleotide-binding</keyword>
<evidence type="ECO:0000256" key="4">
    <source>
        <dbReference type="ARBA" id="ARBA00004752"/>
    </source>
</evidence>
<dbReference type="PROSITE" id="PS00844">
    <property type="entry name" value="DALA_DALA_LIGASE_2"/>
    <property type="match status" value="1"/>
</dbReference>
<feature type="binding site" evidence="24">
    <location>
        <position position="278"/>
    </location>
    <ligand>
        <name>Mg(2+)</name>
        <dbReference type="ChEBI" id="CHEBI:18420"/>
        <label>2</label>
    </ligand>
</feature>
<keyword evidence="9 24" id="KW-0479">Metal-binding</keyword>
<dbReference type="GO" id="GO:0005524">
    <property type="term" value="F:ATP binding"/>
    <property type="evidence" value="ECO:0007669"/>
    <property type="project" value="UniProtKB-UniRule"/>
</dbReference>
<protein>
    <recommendedName>
        <fullName evidence="19 22">D-alanine--D-alanine ligase</fullName>
        <ecNumber evidence="6 22">6.3.2.4</ecNumber>
    </recommendedName>
    <alternativeName>
        <fullName evidence="21 22">D-Ala-D-Ala ligase</fullName>
    </alternativeName>
    <alternativeName>
        <fullName evidence="20 22">D-alanylalanine synthetase</fullName>
    </alternativeName>
</protein>
<evidence type="ECO:0000256" key="12">
    <source>
        <dbReference type="ARBA" id="ARBA00022842"/>
    </source>
</evidence>
<dbReference type="HOGENOM" id="CLU_039268_2_0_9"/>
<evidence type="ECO:0000256" key="24">
    <source>
        <dbReference type="PIRSR" id="PIRSR039102-3"/>
    </source>
</evidence>
<dbReference type="PROSITE" id="PS50975">
    <property type="entry name" value="ATP_GRASP"/>
    <property type="match status" value="1"/>
</dbReference>
<dbReference type="GO" id="GO:0008716">
    <property type="term" value="F:D-alanine-D-alanine ligase activity"/>
    <property type="evidence" value="ECO:0007669"/>
    <property type="project" value="UniProtKB-UniRule"/>
</dbReference>
<keyword evidence="8 22" id="KW-0436">Ligase</keyword>
<dbReference type="UniPathway" id="UPA00219"/>
<evidence type="ECO:0000256" key="19">
    <source>
        <dbReference type="ARBA" id="ARBA00068427"/>
    </source>
</evidence>
<keyword evidence="7 22" id="KW-0963">Cytoplasm</keyword>
<evidence type="ECO:0000256" key="13">
    <source>
        <dbReference type="ARBA" id="ARBA00022960"/>
    </source>
</evidence>
<organism evidence="27 28">
    <name type="scientific">Halobacteroides halobius (strain ATCC 35273 / DSM 5150 / MD-1)</name>
    <dbReference type="NCBI Taxonomy" id="748449"/>
    <lineage>
        <taxon>Bacteria</taxon>
        <taxon>Bacillati</taxon>
        <taxon>Bacillota</taxon>
        <taxon>Clostridia</taxon>
        <taxon>Halanaerobiales</taxon>
        <taxon>Halobacteroidaceae</taxon>
        <taxon>Halobacteroides</taxon>
    </lineage>
</organism>
<feature type="active site" evidence="23">
    <location>
        <position position="287"/>
    </location>
</feature>
<evidence type="ECO:0000256" key="9">
    <source>
        <dbReference type="ARBA" id="ARBA00022723"/>
    </source>
</evidence>
<dbReference type="Pfam" id="PF01820">
    <property type="entry name" value="Dala_Dala_lig_N"/>
    <property type="match status" value="1"/>
</dbReference>
<evidence type="ECO:0000256" key="25">
    <source>
        <dbReference type="PROSITE-ProRule" id="PRU00409"/>
    </source>
</evidence>
<dbReference type="OrthoDB" id="9813261at2"/>
<evidence type="ECO:0000313" key="27">
    <source>
        <dbReference type="EMBL" id="AGB41701.1"/>
    </source>
</evidence>
<dbReference type="RefSeq" id="WP_015327417.1">
    <property type="nucleotide sequence ID" value="NC_019978.1"/>
</dbReference>
<gene>
    <name evidence="22" type="primary">ddl</name>
    <name evidence="27" type="ordered locus">Halha_1765</name>
</gene>
<dbReference type="PANTHER" id="PTHR23132:SF23">
    <property type="entry name" value="D-ALANINE--D-ALANINE LIGASE B"/>
    <property type="match status" value="1"/>
</dbReference>